<accession>A0ABZ1HXE8</accession>
<dbReference type="EMBL" id="CP142149">
    <property type="protein sequence ID" value="WSE26802.1"/>
    <property type="molecule type" value="Genomic_DNA"/>
</dbReference>
<keyword evidence="2 3" id="KW-0456">Lyase</keyword>
<evidence type="ECO:0000256" key="2">
    <source>
        <dbReference type="ARBA" id="ARBA00023239"/>
    </source>
</evidence>
<dbReference type="Proteomes" id="UP001330812">
    <property type="component" value="Chromosome"/>
</dbReference>
<comment type="similarity">
    <text evidence="1 3">Belongs to the DapA family.</text>
</comment>
<dbReference type="InterPro" id="IPR013785">
    <property type="entry name" value="Aldolase_TIM"/>
</dbReference>
<dbReference type="GO" id="GO:0047448">
    <property type="term" value="F:5-dehydro-4-deoxyglucarate dehydratase activity"/>
    <property type="evidence" value="ECO:0007669"/>
    <property type="project" value="UniProtKB-EC"/>
</dbReference>
<sequence length="310" mass="33146">MHKVFTGVIPASLMPFTADLEIDEVNYRRHLRDLADTDGVTGIAINGHAAEVSALTPAEQQESLRIAVDEVGDRVDVLCGVADADTARAVDTARMAQEGGAHGLLVFPSSVFGLGMRHRREVAVAHYAAIGAAVELPMVLFIDAASASTTLDAALITELCERVPNITGIKDWSVDILAYEANLRAVRSVSRRVSMLTSFSRALLPSLALGGDGILSGHGSMIADLQVELLRAVEAGDLKAARDVVERIHPLTEVFYAEPVLDQHNRMKVAVAMLGRIDEAHVRPPLLPITDEERAVIADVIKGLPTGTAK</sequence>
<dbReference type="PANTHER" id="PTHR12128">
    <property type="entry name" value="DIHYDRODIPICOLINATE SYNTHASE"/>
    <property type="match status" value="1"/>
</dbReference>
<evidence type="ECO:0000313" key="5">
    <source>
        <dbReference type="Proteomes" id="UP001330812"/>
    </source>
</evidence>
<dbReference type="InterPro" id="IPR002220">
    <property type="entry name" value="DapA-like"/>
</dbReference>
<dbReference type="GO" id="GO:0008747">
    <property type="term" value="F:N-acetylneuraminate lyase activity"/>
    <property type="evidence" value="ECO:0007669"/>
    <property type="project" value="UniProtKB-EC"/>
</dbReference>
<dbReference type="Pfam" id="PF00701">
    <property type="entry name" value="DHDPS"/>
    <property type="match status" value="1"/>
</dbReference>
<dbReference type="GO" id="GO:0008840">
    <property type="term" value="F:4-hydroxy-tetrahydrodipicolinate synthase activity"/>
    <property type="evidence" value="ECO:0007669"/>
    <property type="project" value="UniProtKB-EC"/>
</dbReference>
<evidence type="ECO:0000313" key="4">
    <source>
        <dbReference type="EMBL" id="WSE26802.1"/>
    </source>
</evidence>
<dbReference type="CDD" id="cd00408">
    <property type="entry name" value="DHDPS-like"/>
    <property type="match status" value="1"/>
</dbReference>
<protein>
    <submittedName>
        <fullName evidence="4">Dihydrodipicolinate synthase family protein</fullName>
        <ecNumber evidence="4">4.1.3.3</ecNumber>
        <ecNumber evidence="4">4.2.1.41</ecNumber>
        <ecNumber evidence="4">4.3.3.7</ecNumber>
    </submittedName>
</protein>
<reference evidence="4 5" key="1">
    <citation type="journal article" date="2015" name="Int. J. Syst. Evol. Microbiol.">
        <title>Amycolatopsis rhabdoformis sp. nov., an actinomycete isolated from a tropical forest soil.</title>
        <authorList>
            <person name="Souza W.R."/>
            <person name="Silva R.E."/>
            <person name="Goodfellow M."/>
            <person name="Busarakam K."/>
            <person name="Figueiro F.S."/>
            <person name="Ferreira D."/>
            <person name="Rodrigues-Filho E."/>
            <person name="Moraes L.A.B."/>
            <person name="Zucchi T.D."/>
        </authorList>
    </citation>
    <scope>NUCLEOTIDE SEQUENCE [LARGE SCALE GENOMIC DNA]</scope>
    <source>
        <strain evidence="4 5">NCIMB 14900</strain>
    </source>
</reference>
<evidence type="ECO:0000256" key="3">
    <source>
        <dbReference type="PIRNR" id="PIRNR001365"/>
    </source>
</evidence>
<dbReference type="SMART" id="SM01130">
    <property type="entry name" value="DHDPS"/>
    <property type="match status" value="1"/>
</dbReference>
<proteinExistence type="inferred from homology"/>
<dbReference type="EC" id="4.3.3.7" evidence="4"/>
<dbReference type="PIRSF" id="PIRSF001365">
    <property type="entry name" value="DHDPS"/>
    <property type="match status" value="1"/>
</dbReference>
<keyword evidence="5" id="KW-1185">Reference proteome</keyword>
<gene>
    <name evidence="4" type="ORF">VSH64_28425</name>
</gene>
<organism evidence="4 5">
    <name type="scientific">Amycolatopsis rhabdoformis</name>
    <dbReference type="NCBI Taxonomy" id="1448059"/>
    <lineage>
        <taxon>Bacteria</taxon>
        <taxon>Bacillati</taxon>
        <taxon>Actinomycetota</taxon>
        <taxon>Actinomycetes</taxon>
        <taxon>Pseudonocardiales</taxon>
        <taxon>Pseudonocardiaceae</taxon>
        <taxon>Amycolatopsis</taxon>
    </lineage>
</organism>
<dbReference type="SUPFAM" id="SSF51569">
    <property type="entry name" value="Aldolase"/>
    <property type="match status" value="1"/>
</dbReference>
<dbReference type="PANTHER" id="PTHR12128:SF66">
    <property type="entry name" value="4-HYDROXY-2-OXOGLUTARATE ALDOLASE, MITOCHONDRIAL"/>
    <property type="match status" value="1"/>
</dbReference>
<dbReference type="EC" id="4.2.1.41" evidence="4"/>
<evidence type="ECO:0000256" key="1">
    <source>
        <dbReference type="ARBA" id="ARBA00007592"/>
    </source>
</evidence>
<name>A0ABZ1HXE8_9PSEU</name>
<dbReference type="Gene3D" id="3.20.20.70">
    <property type="entry name" value="Aldolase class I"/>
    <property type="match status" value="1"/>
</dbReference>
<dbReference type="EC" id="4.1.3.3" evidence="4"/>
<dbReference type="RefSeq" id="WP_326565784.1">
    <property type="nucleotide sequence ID" value="NZ_CP142149.1"/>
</dbReference>